<proteinExistence type="predicted"/>
<dbReference type="PANTHER" id="PTHR10174">
    <property type="entry name" value="ALPHA-TOCOPHEROL TRANSFER PROTEIN-RELATED"/>
    <property type="match status" value="1"/>
</dbReference>
<comment type="caution">
    <text evidence="2">The sequence shown here is derived from an EMBL/GenBank/DDBJ whole genome shotgun (WGS) entry which is preliminary data.</text>
</comment>
<dbReference type="GO" id="GO:0016020">
    <property type="term" value="C:membrane"/>
    <property type="evidence" value="ECO:0007669"/>
    <property type="project" value="TreeGrafter"/>
</dbReference>
<dbReference type="CDD" id="cd00170">
    <property type="entry name" value="SEC14"/>
    <property type="match status" value="1"/>
</dbReference>
<dbReference type="SUPFAM" id="SSF52087">
    <property type="entry name" value="CRAL/TRIO domain"/>
    <property type="match status" value="1"/>
</dbReference>
<dbReference type="InterPro" id="IPR001251">
    <property type="entry name" value="CRAL-TRIO_dom"/>
</dbReference>
<dbReference type="Pfam" id="PF00650">
    <property type="entry name" value="CRAL_TRIO"/>
    <property type="match status" value="1"/>
</dbReference>
<reference evidence="2" key="1">
    <citation type="submission" date="2022-07" db="EMBL/GenBank/DDBJ databases">
        <authorList>
            <person name="Trinca V."/>
            <person name="Uliana J.V.C."/>
            <person name="Torres T.T."/>
            <person name="Ward R.J."/>
            <person name="Monesi N."/>
        </authorList>
    </citation>
    <scope>NUCLEOTIDE SEQUENCE</scope>
    <source>
        <strain evidence="2">HSMRA1968</strain>
        <tissue evidence="2">Whole embryos</tissue>
    </source>
</reference>
<protein>
    <submittedName>
        <fullName evidence="2">Alpha-tocopherol transfer protein-like</fullName>
    </submittedName>
</protein>
<gene>
    <name evidence="2" type="primary">Ttpal_0</name>
    <name evidence="2" type="ORF">Bhyg_07931</name>
</gene>
<dbReference type="PANTHER" id="PTHR10174:SF130">
    <property type="entry name" value="ALPHA-TOCOPHEROL TRANSFER PROTEIN-LIKE"/>
    <property type="match status" value="1"/>
</dbReference>
<dbReference type="AlphaFoldDB" id="A0A9Q0S4F3"/>
<name>A0A9Q0S4F3_9DIPT</name>
<evidence type="ECO:0000313" key="2">
    <source>
        <dbReference type="EMBL" id="KAJ6642975.1"/>
    </source>
</evidence>
<evidence type="ECO:0000313" key="3">
    <source>
        <dbReference type="Proteomes" id="UP001151699"/>
    </source>
</evidence>
<evidence type="ECO:0000259" key="1">
    <source>
        <dbReference type="PROSITE" id="PS50191"/>
    </source>
</evidence>
<dbReference type="GO" id="GO:1902936">
    <property type="term" value="F:phosphatidylinositol bisphosphate binding"/>
    <property type="evidence" value="ECO:0007669"/>
    <property type="project" value="TreeGrafter"/>
</dbReference>
<accession>A0A9Q0S4F3</accession>
<keyword evidence="3" id="KW-1185">Reference proteome</keyword>
<dbReference type="InterPro" id="IPR036865">
    <property type="entry name" value="CRAL-TRIO_dom_sf"/>
</dbReference>
<feature type="domain" description="CRAL-TRIO" evidence="1">
    <location>
        <begin position="85"/>
        <end position="250"/>
    </location>
</feature>
<dbReference type="Gene3D" id="3.40.525.10">
    <property type="entry name" value="CRAL-TRIO lipid binding domain"/>
    <property type="match status" value="1"/>
</dbReference>
<dbReference type="Proteomes" id="UP001151699">
    <property type="component" value="Chromosome B"/>
</dbReference>
<sequence>MEHELRYDLDEAVRRRNISKDNIVTIREAVRNSKLPYVPPNVTDKLIALFLNACDSLEETKSVMSIYYEARQSSPEHFEHRDPRSDEIQQCLNNQDYFYLPPTPSGIPVIFHRLSNSTASNYCFDNAIKTFFMTIDACLYEIGPSPGIIFLFDMKDVRLSHLTRVRLSSIKKFFHYLQEGLPARLCQIHIFNVVSFFGKILAMIKPFMKAEIFKCLYTYSSDINYEDFYTKWIPKECLPSDFGGDLPTVAEMHNNFRKDLEALHGYFLAEEAQRKIIIKTGKNNLKKKDVESLSLVNLQID</sequence>
<dbReference type="EMBL" id="WJQU01000002">
    <property type="protein sequence ID" value="KAJ6642975.1"/>
    <property type="molecule type" value="Genomic_DNA"/>
</dbReference>
<organism evidence="2 3">
    <name type="scientific">Pseudolycoriella hygida</name>
    <dbReference type="NCBI Taxonomy" id="35572"/>
    <lineage>
        <taxon>Eukaryota</taxon>
        <taxon>Metazoa</taxon>
        <taxon>Ecdysozoa</taxon>
        <taxon>Arthropoda</taxon>
        <taxon>Hexapoda</taxon>
        <taxon>Insecta</taxon>
        <taxon>Pterygota</taxon>
        <taxon>Neoptera</taxon>
        <taxon>Endopterygota</taxon>
        <taxon>Diptera</taxon>
        <taxon>Nematocera</taxon>
        <taxon>Sciaroidea</taxon>
        <taxon>Sciaridae</taxon>
        <taxon>Pseudolycoriella</taxon>
    </lineage>
</organism>
<dbReference type="OrthoDB" id="1434354at2759"/>
<dbReference type="PROSITE" id="PS50191">
    <property type="entry name" value="CRAL_TRIO"/>
    <property type="match status" value="1"/>
</dbReference>
<dbReference type="SMART" id="SM00516">
    <property type="entry name" value="SEC14"/>
    <property type="match status" value="1"/>
</dbReference>